<dbReference type="InterPro" id="IPR010836">
    <property type="entry name" value="SapC"/>
</dbReference>
<name>A0A2A5WLX8_9GAMM</name>
<accession>A0A2A5WLX8</accession>
<evidence type="ECO:0000313" key="2">
    <source>
        <dbReference type="Proteomes" id="UP000219327"/>
    </source>
</evidence>
<evidence type="ECO:0000313" key="1">
    <source>
        <dbReference type="EMBL" id="PDH37540.1"/>
    </source>
</evidence>
<dbReference type="Pfam" id="PF07277">
    <property type="entry name" value="SapC"/>
    <property type="match status" value="1"/>
</dbReference>
<proteinExistence type="predicted"/>
<dbReference type="AlphaFoldDB" id="A0A2A5WLX8"/>
<gene>
    <name evidence="1" type="ORF">CNE99_08060</name>
</gene>
<comment type="caution">
    <text evidence="1">The sequence shown here is derived from an EMBL/GenBank/DDBJ whole genome shotgun (WGS) entry which is preliminary data.</text>
</comment>
<dbReference type="EMBL" id="NTKD01000047">
    <property type="protein sequence ID" value="PDH37540.1"/>
    <property type="molecule type" value="Genomic_DNA"/>
</dbReference>
<sequence>MADLLFYEKPVALNKVTHKETRIKSMGRDFRFAGDTNSVIVAGIEFTEAAREYPIVFAQVGEKVVPVALLGMRNAENLFVDEQGDWTARYIPAFVRRYPFVLAEAGDSGQRVVCVDEVYPGFGQTDGELLFDDEGEATPVLKQAIDFLEEYQRQYLRTEAFVKRLQNNDLLMALNAKVDMKGGQQFALTGLLAVDEKKLLALSDEKALELYRSGELAWIYCHLMSLGTMGSMVDRVAKRVPQTEPEVAAEITGN</sequence>
<reference evidence="1 2" key="1">
    <citation type="submission" date="2017-08" db="EMBL/GenBank/DDBJ databases">
        <title>Fine stratification of microbial communities through a metagenomic profile of the photic zone.</title>
        <authorList>
            <person name="Haro-Moreno J.M."/>
            <person name="Lopez-Perez M."/>
            <person name="De La Torre J."/>
            <person name="Picazo A."/>
            <person name="Camacho A."/>
            <person name="Rodriguez-Valera F."/>
        </authorList>
    </citation>
    <scope>NUCLEOTIDE SEQUENCE [LARGE SCALE GENOMIC DNA]</scope>
    <source>
        <strain evidence="1">MED-G24</strain>
    </source>
</reference>
<dbReference type="Proteomes" id="UP000219327">
    <property type="component" value="Unassembled WGS sequence"/>
</dbReference>
<organism evidence="1 2">
    <name type="scientific">OM182 bacterium MED-G24</name>
    <dbReference type="NCBI Taxonomy" id="1986255"/>
    <lineage>
        <taxon>Bacteria</taxon>
        <taxon>Pseudomonadati</taxon>
        <taxon>Pseudomonadota</taxon>
        <taxon>Gammaproteobacteria</taxon>
        <taxon>OMG group</taxon>
        <taxon>OM182 clade</taxon>
    </lineage>
</organism>
<protein>
    <submittedName>
        <fullName evidence="1">SapC family protein</fullName>
    </submittedName>
</protein>